<keyword evidence="4" id="KW-1185">Reference proteome</keyword>
<reference evidence="2 4" key="1">
    <citation type="journal article" date="2022" name="Curr. Microbiol.">
        <title>Xanthomonas indica sp. nov., a Novel Member of Non-Pathogenic Xanthomonas Community from Healthy Rice Seeds.</title>
        <authorList>
            <person name="Rana R."/>
            <person name="Madhavan V.N."/>
            <person name="Saroha T."/>
            <person name="Bansal K."/>
            <person name="Kaur A."/>
            <person name="Sonti R.V."/>
            <person name="Patel H.K."/>
            <person name="Patil P.B."/>
        </authorList>
    </citation>
    <scope>NUCLEOTIDE SEQUENCE [LARGE SCALE GENOMIC DNA]</scope>
    <source>
        <strain evidence="2 4">PPL560</strain>
    </source>
</reference>
<dbReference type="RefSeq" id="WP_242159828.1">
    <property type="nucleotide sequence ID" value="NZ_CP131914.1"/>
</dbReference>
<proteinExistence type="predicted"/>
<name>A0AAU8I0P6_9XANT</name>
<dbReference type="EMBL" id="JAKJPQ010000007">
    <property type="protein sequence ID" value="MCI2261812.1"/>
    <property type="molecule type" value="Genomic_DNA"/>
</dbReference>
<keyword evidence="1" id="KW-0812">Transmembrane</keyword>
<keyword evidence="1" id="KW-0472">Membrane</keyword>
<organism evidence="3">
    <name type="scientific">Xanthomonas indica</name>
    <dbReference type="NCBI Taxonomy" id="2912242"/>
    <lineage>
        <taxon>Bacteria</taxon>
        <taxon>Pseudomonadati</taxon>
        <taxon>Pseudomonadota</taxon>
        <taxon>Gammaproteobacteria</taxon>
        <taxon>Lysobacterales</taxon>
        <taxon>Lysobacteraceae</taxon>
        <taxon>Xanthomonas</taxon>
    </lineage>
</organism>
<gene>
    <name evidence="2" type="ORF">L3V74_09675</name>
    <name evidence="3" type="ORF">Q7W82_11210</name>
</gene>
<dbReference type="AlphaFoldDB" id="A0AAU8I0P6"/>
<evidence type="ECO:0000313" key="3">
    <source>
        <dbReference type="EMBL" id="XCI78872.1"/>
    </source>
</evidence>
<evidence type="ECO:0000313" key="4">
    <source>
        <dbReference type="Proteomes" id="UP001430647"/>
    </source>
</evidence>
<feature type="transmembrane region" description="Helical" evidence="1">
    <location>
        <begin position="81"/>
        <end position="101"/>
    </location>
</feature>
<reference evidence="3" key="3">
    <citation type="submission" date="2023-08" db="EMBL/GenBank/DDBJ databases">
        <title>Complete genome sequence of Xanthomonas indica.</title>
        <authorList>
            <person name="Patil P.B."/>
            <person name="Rana R."/>
        </authorList>
    </citation>
    <scope>NUCLEOTIDE SEQUENCE</scope>
    <source>
        <strain evidence="3">PPL560</strain>
    </source>
</reference>
<reference evidence="2" key="2">
    <citation type="submission" date="2022-01" db="EMBL/GenBank/DDBJ databases">
        <authorList>
            <person name="Rana R."/>
            <person name="Patil P.B."/>
        </authorList>
    </citation>
    <scope>NUCLEOTIDE SEQUENCE</scope>
    <source>
        <strain evidence="2">PPL560</strain>
    </source>
</reference>
<accession>A0AAU8I0P6</accession>
<protein>
    <submittedName>
        <fullName evidence="3">Uncharacterized protein</fullName>
    </submittedName>
</protein>
<evidence type="ECO:0000313" key="2">
    <source>
        <dbReference type="EMBL" id="MCI2261812.1"/>
    </source>
</evidence>
<sequence length="102" mass="10996">MSVAGIYFGVTFGAAAVSAAVDGALFYGHVLTGLADRGQRVGMDFGVVPFRRQAYVDRYLTLLTPQERGTLANRLVRHLPWVTPTLGLLCLVGTICIGVRWG</sequence>
<dbReference type="KEGG" id="xin:Q7W82_11210"/>
<keyword evidence="1" id="KW-1133">Transmembrane helix</keyword>
<dbReference type="Proteomes" id="UP001430647">
    <property type="component" value="Unassembled WGS sequence"/>
</dbReference>
<evidence type="ECO:0000256" key="1">
    <source>
        <dbReference type="SAM" id="Phobius"/>
    </source>
</evidence>
<dbReference type="EMBL" id="CP131914">
    <property type="protein sequence ID" value="XCI78872.1"/>
    <property type="molecule type" value="Genomic_DNA"/>
</dbReference>